<proteinExistence type="predicted"/>
<gene>
    <name evidence="1" type="ORF">QGN17_17220</name>
</gene>
<accession>A0ABT6N5U9</accession>
<comment type="caution">
    <text evidence="1">The sequence shown here is derived from an EMBL/GenBank/DDBJ whole genome shotgun (WGS) entry which is preliminary data.</text>
</comment>
<protein>
    <recommendedName>
        <fullName evidence="3">Lipoprotein</fullName>
    </recommendedName>
</protein>
<organism evidence="1 2">
    <name type="scientific">Sphingomonas oryzagri</name>
    <dbReference type="NCBI Taxonomy" id="3042314"/>
    <lineage>
        <taxon>Bacteria</taxon>
        <taxon>Pseudomonadati</taxon>
        <taxon>Pseudomonadota</taxon>
        <taxon>Alphaproteobacteria</taxon>
        <taxon>Sphingomonadales</taxon>
        <taxon>Sphingomonadaceae</taxon>
        <taxon>Sphingomonas</taxon>
    </lineage>
</organism>
<keyword evidence="2" id="KW-1185">Reference proteome</keyword>
<reference evidence="1" key="1">
    <citation type="submission" date="2023-04" db="EMBL/GenBank/DDBJ databases">
        <title>Sphingomonas sp. MAHUQ-71 isolated from rice field.</title>
        <authorList>
            <person name="Huq M.A."/>
        </authorList>
    </citation>
    <scope>NUCLEOTIDE SEQUENCE</scope>
    <source>
        <strain evidence="1">MAHUQ-71</strain>
    </source>
</reference>
<dbReference type="EMBL" id="JARYGZ010000003">
    <property type="protein sequence ID" value="MDH7640477.1"/>
    <property type="molecule type" value="Genomic_DNA"/>
</dbReference>
<name>A0ABT6N5U9_9SPHN</name>
<dbReference type="RefSeq" id="WP_281045840.1">
    <property type="nucleotide sequence ID" value="NZ_JARYGZ010000003.1"/>
</dbReference>
<evidence type="ECO:0000313" key="2">
    <source>
        <dbReference type="Proteomes" id="UP001160625"/>
    </source>
</evidence>
<sequence>MNKIIMSVLTCAVLAGCTNHPKTDAELKGEAENAVDQKLNTQATFSLMESVASQDIACGHVSAAEAPGRGGVDQDFVYLHDRLIMDDDPDFDQAAMKCDIAAGGGNSSDLDNATD</sequence>
<evidence type="ECO:0000313" key="1">
    <source>
        <dbReference type="EMBL" id="MDH7640477.1"/>
    </source>
</evidence>
<evidence type="ECO:0008006" key="3">
    <source>
        <dbReference type="Google" id="ProtNLM"/>
    </source>
</evidence>
<dbReference type="Proteomes" id="UP001160625">
    <property type="component" value="Unassembled WGS sequence"/>
</dbReference>
<dbReference type="PROSITE" id="PS51257">
    <property type="entry name" value="PROKAR_LIPOPROTEIN"/>
    <property type="match status" value="1"/>
</dbReference>